<dbReference type="Pfam" id="PF01323">
    <property type="entry name" value="DSBA"/>
    <property type="match status" value="1"/>
</dbReference>
<sequence>MPSLLYIADPMCSWCYGFGPELTALLEGLPGLPVNIVVGGLRAYTTETMDDALRTSVRGHWKQIGERTGLPFADTAALDEKSFVYNTEPACRAVVAARMLAPQAALAVFHAIQHAFYAEGKDVTQDAVLASVASAVLTQAGVPTNEASFLVTLKSEAAVMATYQDFEQTKRWGITGFPTLVLERDGKLDMVTAGYVAMPTLIELLQALVDKEAIPEES</sequence>
<evidence type="ECO:0000259" key="1">
    <source>
        <dbReference type="Pfam" id="PF01323"/>
    </source>
</evidence>
<dbReference type="OrthoDB" id="9813770at2"/>
<accession>A0A3A3FRV0</accession>
<dbReference type="AlphaFoldDB" id="A0A3A3FRV0"/>
<feature type="domain" description="DSBA-like thioredoxin" evidence="1">
    <location>
        <begin position="9"/>
        <end position="203"/>
    </location>
</feature>
<comment type="caution">
    <text evidence="2">The sequence shown here is derived from an EMBL/GenBank/DDBJ whole genome shotgun (WGS) entry which is preliminary data.</text>
</comment>
<dbReference type="PANTHER" id="PTHR13887">
    <property type="entry name" value="GLUTATHIONE S-TRANSFERASE KAPPA"/>
    <property type="match status" value="1"/>
</dbReference>
<dbReference type="PANTHER" id="PTHR13887:SF54">
    <property type="entry name" value="DSBA FAMILY PROTEIN"/>
    <property type="match status" value="1"/>
</dbReference>
<dbReference type="InterPro" id="IPR001853">
    <property type="entry name" value="DSBA-like_thioredoxin_dom"/>
</dbReference>
<dbReference type="CDD" id="cd03025">
    <property type="entry name" value="DsbA_FrnE_like"/>
    <property type="match status" value="1"/>
</dbReference>
<evidence type="ECO:0000313" key="2">
    <source>
        <dbReference type="EMBL" id="RJF96192.1"/>
    </source>
</evidence>
<keyword evidence="3" id="KW-1185">Reference proteome</keyword>
<proteinExistence type="predicted"/>
<dbReference type="GO" id="GO:0016491">
    <property type="term" value="F:oxidoreductase activity"/>
    <property type="evidence" value="ECO:0007669"/>
    <property type="project" value="InterPro"/>
</dbReference>
<dbReference type="Gene3D" id="3.40.30.10">
    <property type="entry name" value="Glutaredoxin"/>
    <property type="match status" value="1"/>
</dbReference>
<evidence type="ECO:0000313" key="3">
    <source>
        <dbReference type="Proteomes" id="UP000265955"/>
    </source>
</evidence>
<dbReference type="RefSeq" id="WP_119771340.1">
    <property type="nucleotide sequence ID" value="NZ_QYUO01000002.1"/>
</dbReference>
<reference evidence="3" key="1">
    <citation type="submission" date="2018-09" db="EMBL/GenBank/DDBJ databases">
        <authorList>
            <person name="Zhu H."/>
        </authorList>
    </citation>
    <scope>NUCLEOTIDE SEQUENCE [LARGE SCALE GENOMIC DNA]</scope>
    <source>
        <strain evidence="3">K1R23-30</strain>
    </source>
</reference>
<name>A0A3A3FRV0_9BURK</name>
<dbReference type="EMBL" id="QYUO01000002">
    <property type="protein sequence ID" value="RJF96192.1"/>
    <property type="molecule type" value="Genomic_DNA"/>
</dbReference>
<dbReference type="InterPro" id="IPR036249">
    <property type="entry name" value="Thioredoxin-like_sf"/>
</dbReference>
<protein>
    <submittedName>
        <fullName evidence="2">DsbA family protein</fullName>
    </submittedName>
</protein>
<organism evidence="2 3">
    <name type="scientific">Noviherbaspirillum saxi</name>
    <dbReference type="NCBI Taxonomy" id="2320863"/>
    <lineage>
        <taxon>Bacteria</taxon>
        <taxon>Pseudomonadati</taxon>
        <taxon>Pseudomonadota</taxon>
        <taxon>Betaproteobacteria</taxon>
        <taxon>Burkholderiales</taxon>
        <taxon>Oxalobacteraceae</taxon>
        <taxon>Noviherbaspirillum</taxon>
    </lineage>
</organism>
<dbReference type="Gene3D" id="1.10.472.60">
    <property type="entry name" value="putative protein disulfide isomerase domain"/>
    <property type="match status" value="1"/>
</dbReference>
<dbReference type="SUPFAM" id="SSF52833">
    <property type="entry name" value="Thioredoxin-like"/>
    <property type="match status" value="1"/>
</dbReference>
<dbReference type="Proteomes" id="UP000265955">
    <property type="component" value="Unassembled WGS sequence"/>
</dbReference>
<gene>
    <name evidence="2" type="ORF">D3871_23000</name>
</gene>